<protein>
    <submittedName>
        <fullName evidence="2">C-type lectin domain-containing protein</fullName>
    </submittedName>
</protein>
<proteinExistence type="predicted"/>
<evidence type="ECO:0000313" key="2">
    <source>
        <dbReference type="WBParaSite" id="PS1159_v2.g18334.t1"/>
    </source>
</evidence>
<sequence>MDDENTMTQDIETHETTIPIVITTRYYTTISYPWYFSSPPCYGCGSTSNPWNNPTTWYPWQTSTSWNNNPTTWYPWYTTTPSYWLTTTASPYNMCPYGAISSMSKQQCFQLFFGNLTFIEAEMDCQSRNGHLASIHNAFDNMLLNDYARNMIGSNSNFYIGANDLTNKQWAWTDSSRFDYADWYTYQSGNAYADCALVDTSNGAWIRSDCYARSYYACSVPAYPY</sequence>
<dbReference type="WBParaSite" id="PS1159_v2.g18334.t1">
    <property type="protein sequence ID" value="PS1159_v2.g18334.t1"/>
    <property type="gene ID" value="PS1159_v2.g18334"/>
</dbReference>
<organism evidence="1 2">
    <name type="scientific">Panagrolaimus sp. PS1159</name>
    <dbReference type="NCBI Taxonomy" id="55785"/>
    <lineage>
        <taxon>Eukaryota</taxon>
        <taxon>Metazoa</taxon>
        <taxon>Ecdysozoa</taxon>
        <taxon>Nematoda</taxon>
        <taxon>Chromadorea</taxon>
        <taxon>Rhabditida</taxon>
        <taxon>Tylenchina</taxon>
        <taxon>Panagrolaimomorpha</taxon>
        <taxon>Panagrolaimoidea</taxon>
        <taxon>Panagrolaimidae</taxon>
        <taxon>Panagrolaimus</taxon>
    </lineage>
</organism>
<name>A0AC35FK86_9BILA</name>
<evidence type="ECO:0000313" key="1">
    <source>
        <dbReference type="Proteomes" id="UP000887580"/>
    </source>
</evidence>
<dbReference type="Proteomes" id="UP000887580">
    <property type="component" value="Unplaced"/>
</dbReference>
<accession>A0AC35FK86</accession>
<reference evidence="2" key="1">
    <citation type="submission" date="2022-11" db="UniProtKB">
        <authorList>
            <consortium name="WormBaseParasite"/>
        </authorList>
    </citation>
    <scope>IDENTIFICATION</scope>
</reference>